<dbReference type="OrthoDB" id="6475849at2759"/>
<keyword evidence="5" id="KW-0862">Zinc</keyword>
<keyword evidence="10" id="KW-1185">Reference proteome</keyword>
<evidence type="ECO:0000256" key="1">
    <source>
        <dbReference type="ARBA" id="ARBA00001947"/>
    </source>
</evidence>
<comment type="caution">
    <text evidence="9">The sequence shown here is derived from an EMBL/GenBank/DDBJ whole genome shotgun (WGS) entry which is preliminary data.</text>
</comment>
<evidence type="ECO:0000313" key="10">
    <source>
        <dbReference type="Proteomes" id="UP000549394"/>
    </source>
</evidence>
<name>A0A7I8VXM5_9ANNE</name>
<dbReference type="PROSITE" id="PS51885">
    <property type="entry name" value="NEPRILYSIN"/>
    <property type="match status" value="1"/>
</dbReference>
<dbReference type="AlphaFoldDB" id="A0A7I8VXM5"/>
<evidence type="ECO:0000259" key="7">
    <source>
        <dbReference type="Pfam" id="PF01431"/>
    </source>
</evidence>
<dbReference type="Pfam" id="PF01431">
    <property type="entry name" value="Peptidase_M13"/>
    <property type="match status" value="1"/>
</dbReference>
<dbReference type="InterPro" id="IPR008753">
    <property type="entry name" value="Peptidase_M13_N"/>
</dbReference>
<keyword evidence="3" id="KW-0479">Metal-binding</keyword>
<dbReference type="InterPro" id="IPR024079">
    <property type="entry name" value="MetalloPept_cat_dom_sf"/>
</dbReference>
<evidence type="ECO:0000256" key="2">
    <source>
        <dbReference type="ARBA" id="ARBA00022670"/>
    </source>
</evidence>
<evidence type="ECO:0000256" key="5">
    <source>
        <dbReference type="ARBA" id="ARBA00022833"/>
    </source>
</evidence>
<sequence>MDIYSREKEGAAQLKPYIKKILNSTYLLDSNFNDKKKDMDLSHAIYMAHKELSVDVFLNIELSYDYWKKKNVVNIRKPETPGYMAYYNDRDKLRKHMMDIAKTYLEDIGVKVDSAMDSKIKTFAYDATYIEWYIEWEGDNYNYYWYGSPSMEKIKDRSDLKLKSKQLDIIRILKEYYPRAEPITDYEVRADMVYLRGLDDQLQHFDRYIHFWGRDMNNFIFWRILFKMSPFLSSKYQVKHSDYVKNSYDGGYYYNPQSHTMECLSYLKLFVPEALVQWDIDAGEHSSQTFSQIDKILQNSFDGLRTYFTRSNSYMADQVTEDNMRKKKIGITLGKSDDLWESFKIKSMYRQNLNTDPKNFIGNIVNCSELRAHAESDALRSGNDKPVYMRHFFHSYDIPYTLANQIFIPMSFLKQPDQYIRNGPPALNLGSLGYFTLWEALDIAGFLNDIRYSYNNERRLLSLESFDRFKNLTRCIKQRNLEGKIFYTINVDGIEKRIEFGYGYSNDVWMHEAAEPVAENVIVFRSLINGLRSYRKQNSHSLDVKLPGMNFTGNQFVFLSSVQSLCEKVHPRNIDYQMKYSFFLPIDSEINVALQQIPEFGEAFQCKIGDKMRPNANCASLT</sequence>
<keyword evidence="2" id="KW-0645">Protease</keyword>
<dbReference type="EMBL" id="CAJFCJ010000013">
    <property type="protein sequence ID" value="CAD5121114.1"/>
    <property type="molecule type" value="Genomic_DNA"/>
</dbReference>
<dbReference type="InterPro" id="IPR000718">
    <property type="entry name" value="Peptidase_M13"/>
</dbReference>
<comment type="cofactor">
    <cofactor evidence="1">
        <name>Zn(2+)</name>
        <dbReference type="ChEBI" id="CHEBI:29105"/>
    </cofactor>
</comment>
<proteinExistence type="predicted"/>
<dbReference type="GO" id="GO:0046872">
    <property type="term" value="F:metal ion binding"/>
    <property type="evidence" value="ECO:0007669"/>
    <property type="project" value="UniProtKB-KW"/>
</dbReference>
<keyword evidence="4" id="KW-0378">Hydrolase</keyword>
<feature type="domain" description="Peptidase M13 N-terminal" evidence="8">
    <location>
        <begin position="1"/>
        <end position="278"/>
    </location>
</feature>
<evidence type="ECO:0000256" key="4">
    <source>
        <dbReference type="ARBA" id="ARBA00022801"/>
    </source>
</evidence>
<protein>
    <submittedName>
        <fullName evidence="9">DgyrCDS9655</fullName>
    </submittedName>
</protein>
<dbReference type="GO" id="GO:0016485">
    <property type="term" value="P:protein processing"/>
    <property type="evidence" value="ECO:0007669"/>
    <property type="project" value="TreeGrafter"/>
</dbReference>
<dbReference type="PANTHER" id="PTHR11733:SF241">
    <property type="entry name" value="GH26575P-RELATED"/>
    <property type="match status" value="1"/>
</dbReference>
<dbReference type="Gene3D" id="1.10.1380.10">
    <property type="entry name" value="Neutral endopeptidase , domain2"/>
    <property type="match status" value="1"/>
</dbReference>
<accession>A0A7I8VXM5</accession>
<evidence type="ECO:0000256" key="6">
    <source>
        <dbReference type="ARBA" id="ARBA00023049"/>
    </source>
</evidence>
<keyword evidence="6" id="KW-0482">Metalloprotease</keyword>
<evidence type="ECO:0000313" key="9">
    <source>
        <dbReference type="EMBL" id="CAD5121114.1"/>
    </source>
</evidence>
<reference evidence="9 10" key="1">
    <citation type="submission" date="2020-08" db="EMBL/GenBank/DDBJ databases">
        <authorList>
            <person name="Hejnol A."/>
        </authorList>
    </citation>
    <scope>NUCLEOTIDE SEQUENCE [LARGE SCALE GENOMIC DNA]</scope>
</reference>
<dbReference type="Pfam" id="PF05649">
    <property type="entry name" value="Peptidase_M13_N"/>
    <property type="match status" value="1"/>
</dbReference>
<dbReference type="PANTHER" id="PTHR11733">
    <property type="entry name" value="ZINC METALLOPROTEASE FAMILY M13 NEPRILYSIN-RELATED"/>
    <property type="match status" value="1"/>
</dbReference>
<dbReference type="Proteomes" id="UP000549394">
    <property type="component" value="Unassembled WGS sequence"/>
</dbReference>
<dbReference type="SUPFAM" id="SSF55486">
    <property type="entry name" value="Metalloproteases ('zincins'), catalytic domain"/>
    <property type="match status" value="1"/>
</dbReference>
<evidence type="ECO:0000256" key="3">
    <source>
        <dbReference type="ARBA" id="ARBA00022723"/>
    </source>
</evidence>
<feature type="domain" description="Peptidase M13 C-terminal" evidence="7">
    <location>
        <begin position="530"/>
        <end position="618"/>
    </location>
</feature>
<organism evidence="9 10">
    <name type="scientific">Dimorphilus gyrociliatus</name>
    <dbReference type="NCBI Taxonomy" id="2664684"/>
    <lineage>
        <taxon>Eukaryota</taxon>
        <taxon>Metazoa</taxon>
        <taxon>Spiralia</taxon>
        <taxon>Lophotrochozoa</taxon>
        <taxon>Annelida</taxon>
        <taxon>Polychaeta</taxon>
        <taxon>Polychaeta incertae sedis</taxon>
        <taxon>Dinophilidae</taxon>
        <taxon>Dimorphilus</taxon>
    </lineage>
</organism>
<evidence type="ECO:0000259" key="8">
    <source>
        <dbReference type="Pfam" id="PF05649"/>
    </source>
</evidence>
<dbReference type="GO" id="GO:0005886">
    <property type="term" value="C:plasma membrane"/>
    <property type="evidence" value="ECO:0007669"/>
    <property type="project" value="TreeGrafter"/>
</dbReference>
<gene>
    <name evidence="9" type="ORF">DGYR_LOCUS9107</name>
</gene>
<dbReference type="Gene3D" id="3.40.390.10">
    <property type="entry name" value="Collagenase (Catalytic Domain)"/>
    <property type="match status" value="1"/>
</dbReference>
<dbReference type="GO" id="GO:0004222">
    <property type="term" value="F:metalloendopeptidase activity"/>
    <property type="evidence" value="ECO:0007669"/>
    <property type="project" value="InterPro"/>
</dbReference>
<dbReference type="InterPro" id="IPR018497">
    <property type="entry name" value="Peptidase_M13_C"/>
</dbReference>
<dbReference type="InterPro" id="IPR042089">
    <property type="entry name" value="Peptidase_M13_dom_2"/>
</dbReference>